<feature type="transmembrane region" description="Helical" evidence="13">
    <location>
        <begin position="500"/>
        <end position="522"/>
    </location>
</feature>
<sequence>MQYLLLATSRMGTFQTWSPAPITNTNDGTTAFVCLKPRNAIRHTCSRFVARRSVQICWSALVCLSTAMALAIQPRYNMGRPAYTTLFSLQVVCLAFFWVRMVAEIIASGLLKGSHSFLRSWWNCVELVVNVFGLLQVIPPTSHIRWIRGFAALRPLRFFFSVPWWRQQLILLGRGFPHLLDVLITLGVCLWALALVGVMEVGGELYQRCYITKVQAPSPYATLTLPFLLRNVSTACGLGLSCPLVSPEVTVECLSIEHARRNDLLTYQNIGPALLLISKVASMDMWFEDLEDVMNVRGPGAALYLVVVVLVALFFFALFTSVIYNAYANFDMWCSPPAAVKGGSVARRRQDCGVQTQPVRSPTRPVHLGQRTCLVGDYGQPEGDVRDLSPFNDDGGCKHAVTSTLYIHAENTVVSHKSPRVLCDFMGGHLWMKPWTTPRDRESTTTPGAGNTPLSPFLASLVCSPPFVITLLALSMSQVVILAAVSTSTPHSTACVLRKISAALAIVFIVPVVLRVLAFGVVRTLTDFWNYVDVFSAVSGVLELAMPTLFNNRVVGALRVLRYIRLVKCCCPVYLYGNPLKSLICFFSFIFAMLTLFALLGTQLFAGTYDAAAAPAAIRNGDFNTTWTALLACFRAFTGDIWTRYMVAVSEGRSIATGSLFFVTLQVFSLVTLFALGISVIILGSRDAALAEDALRSQESPPLLLLPPMKADDTIAAEVGANSICRDSGGSPSLHVGATGRSWRRRRRGCVKAAGRLSGGKCFRVRGDAFFFLGPLSPLRVLLLRVLGSPFYALISALCVFLGDIALFFEQRHLDTHTERALHIFNIAYLVVFGMEMVIKWLAYGVVSPGLPHGEDDDQEASARYMPAYFMYPLNWVDFAANSLSLAAIFHPRLRVCRVIRTVRLLTTQERPNRTFLELVKLFRHLVKVLPLILFLYVSFAVAGMQLFAGGLFRCSDPVVTDWDLCVGEFGASVMGYTGATTVVQKRTRERAAFHYDAFGPALLSVFAVTTVNHWGFFMNDAMAVTSGPMSYNHSGYYVVFFIAALLSIRFFAIRIIAANLVAGVQRVMRESPGITGRTQDQTRFLASRECIVYMTQLGRLSPPLPGPVSRLFHRILSAQPPHWPNTVFSLIMQAVLVIVCAFLSITSANEELWRMRTVLGLFCVGVAFCGAEVVMAVWAYGVRHLSRAWYLADGALFTLMVVSFMAPQLRFMRVAMFVKLIKDANTALALLPAMRHIRILLSSGALGLLVLFTYAVVGTVLFGDVASDGVYLTEQRNFSTVLRSLLLLLNCSTFDEWHLVMHACFDGAACRGNVTATCGHTTSAVLFFVSFIVVESLLVGQLMLASLVAVFTVPLFVDVIQPFIEVRDVWRLGVGAGKISCDCETFLTLLPRFPASITDGISSETASEADMFAFLSSLQLPLDEHLQLRYEHVLRGFAYRKYKIDLIDDGADSRASDRVTYLTVGEYYGQQLLRKYCNGVSRLAQAKSEGMCHLSAGNSAAPLPCDSAGDHDVFRLHGDDLLVPKGALPIPNCNVFLYTFPGESNDSGASLSTQ</sequence>
<feature type="transmembrane region" description="Helical" evidence="13">
    <location>
        <begin position="626"/>
        <end position="647"/>
    </location>
</feature>
<dbReference type="Pfam" id="PF00520">
    <property type="entry name" value="Ion_trans"/>
    <property type="match status" value="4"/>
</dbReference>
<dbReference type="InterPro" id="IPR050599">
    <property type="entry name" value="VDCC_alpha-1_subunit"/>
</dbReference>
<organism evidence="15 16">
    <name type="scientific">Porcisia hertigi</name>
    <dbReference type="NCBI Taxonomy" id="2761500"/>
    <lineage>
        <taxon>Eukaryota</taxon>
        <taxon>Discoba</taxon>
        <taxon>Euglenozoa</taxon>
        <taxon>Kinetoplastea</taxon>
        <taxon>Metakinetoplastina</taxon>
        <taxon>Trypanosomatida</taxon>
        <taxon>Trypanosomatidae</taxon>
        <taxon>Leishmaniinae</taxon>
        <taxon>Porcisia</taxon>
    </lineage>
</organism>
<evidence type="ECO:0000256" key="5">
    <source>
        <dbReference type="ARBA" id="ARBA00022692"/>
    </source>
</evidence>
<feature type="transmembrane region" description="Helical" evidence="13">
    <location>
        <begin position="1188"/>
        <end position="1207"/>
    </location>
</feature>
<keyword evidence="5 13" id="KW-0812">Transmembrane</keyword>
<dbReference type="InterPro" id="IPR027359">
    <property type="entry name" value="Volt_channel_dom_sf"/>
</dbReference>
<dbReference type="KEGG" id="phet:94291567"/>
<feature type="transmembrane region" description="Helical" evidence="13">
    <location>
        <begin position="583"/>
        <end position="606"/>
    </location>
</feature>
<dbReference type="OrthoDB" id="272031at2759"/>
<name>A0A836IBL2_9TRYP</name>
<evidence type="ECO:0000256" key="6">
    <source>
        <dbReference type="ARBA" id="ARBA00022837"/>
    </source>
</evidence>
<dbReference type="Gene3D" id="1.10.287.70">
    <property type="match status" value="4"/>
</dbReference>
<comment type="caution">
    <text evidence="15">The sequence shown here is derived from an EMBL/GenBank/DDBJ whole genome shotgun (WGS) entry which is preliminary data.</text>
</comment>
<feature type="transmembrane region" description="Helical" evidence="13">
    <location>
        <begin position="1128"/>
        <end position="1147"/>
    </location>
</feature>
<comment type="subcellular location">
    <subcellularLocation>
        <location evidence="1">Membrane</location>
        <topology evidence="1">Multi-pass membrane protein</topology>
    </subcellularLocation>
</comment>
<dbReference type="EMBL" id="JAFJZO010000017">
    <property type="protein sequence ID" value="KAG5508276.1"/>
    <property type="molecule type" value="Genomic_DNA"/>
</dbReference>
<evidence type="ECO:0000256" key="8">
    <source>
        <dbReference type="ARBA" id="ARBA00022989"/>
    </source>
</evidence>
<feature type="transmembrane region" description="Helical" evidence="13">
    <location>
        <begin position="929"/>
        <end position="953"/>
    </location>
</feature>
<feature type="domain" description="Ion transport" evidence="14">
    <location>
        <begin position="465"/>
        <end position="682"/>
    </location>
</feature>
<dbReference type="GO" id="GO:0098703">
    <property type="term" value="P:calcium ion import across plasma membrane"/>
    <property type="evidence" value="ECO:0007669"/>
    <property type="project" value="TreeGrafter"/>
</dbReference>
<feature type="transmembrane region" description="Helical" evidence="13">
    <location>
        <begin position="82"/>
        <end position="99"/>
    </location>
</feature>
<feature type="domain" description="Ion transport" evidence="14">
    <location>
        <begin position="62"/>
        <end position="329"/>
    </location>
</feature>
<feature type="transmembrane region" description="Helical" evidence="13">
    <location>
        <begin position="821"/>
        <end position="843"/>
    </location>
</feature>
<feature type="transmembrane region" description="Helical" evidence="13">
    <location>
        <begin position="791"/>
        <end position="809"/>
    </location>
</feature>
<evidence type="ECO:0000256" key="13">
    <source>
        <dbReference type="SAM" id="Phobius"/>
    </source>
</evidence>
<keyword evidence="4" id="KW-0107">Calcium channel</keyword>
<feature type="transmembrane region" description="Helical" evidence="13">
    <location>
        <begin position="998"/>
        <end position="1018"/>
    </location>
</feature>
<evidence type="ECO:0000256" key="4">
    <source>
        <dbReference type="ARBA" id="ARBA00022673"/>
    </source>
</evidence>
<evidence type="ECO:0000256" key="11">
    <source>
        <dbReference type="ARBA" id="ARBA00023180"/>
    </source>
</evidence>
<evidence type="ECO:0000313" key="15">
    <source>
        <dbReference type="EMBL" id="KAG5508276.1"/>
    </source>
</evidence>
<protein>
    <recommendedName>
        <fullName evidence="14">Ion transport domain-containing protein</fullName>
    </recommendedName>
</protein>
<evidence type="ECO:0000256" key="10">
    <source>
        <dbReference type="ARBA" id="ARBA00023136"/>
    </source>
</evidence>
<evidence type="ECO:0000256" key="7">
    <source>
        <dbReference type="ARBA" id="ARBA00022882"/>
    </source>
</evidence>
<proteinExistence type="predicted"/>
<keyword evidence="10 13" id="KW-0472">Membrane</keyword>
<dbReference type="InterPro" id="IPR005821">
    <property type="entry name" value="Ion_trans_dom"/>
</dbReference>
<evidence type="ECO:0000256" key="12">
    <source>
        <dbReference type="ARBA" id="ARBA00023303"/>
    </source>
</evidence>
<keyword evidence="9" id="KW-0406">Ion transport</keyword>
<feature type="domain" description="Ion transport" evidence="14">
    <location>
        <begin position="1127"/>
        <end position="1352"/>
    </location>
</feature>
<gene>
    <name evidence="15" type="ORF">JKF63_05532</name>
</gene>
<keyword evidence="8 13" id="KW-1133">Transmembrane helix</keyword>
<dbReference type="PANTHER" id="PTHR45628">
    <property type="entry name" value="VOLTAGE-DEPENDENT CALCIUM CHANNEL TYPE A SUBUNIT ALPHA-1"/>
    <property type="match status" value="1"/>
</dbReference>
<evidence type="ECO:0000313" key="16">
    <source>
        <dbReference type="Proteomes" id="UP000674318"/>
    </source>
</evidence>
<evidence type="ECO:0000256" key="3">
    <source>
        <dbReference type="ARBA" id="ARBA00022568"/>
    </source>
</evidence>
<keyword evidence="6" id="KW-0106">Calcium</keyword>
<feature type="domain" description="Ion transport" evidence="14">
    <location>
        <begin position="790"/>
        <end position="1069"/>
    </location>
</feature>
<feature type="transmembrane region" description="Helical" evidence="13">
    <location>
        <begin position="528"/>
        <end position="550"/>
    </location>
</feature>
<evidence type="ECO:0000256" key="9">
    <source>
        <dbReference type="ARBA" id="ARBA00023065"/>
    </source>
</evidence>
<dbReference type="Gene3D" id="1.20.120.350">
    <property type="entry name" value="Voltage-gated potassium channels. Chain C"/>
    <property type="match status" value="3"/>
</dbReference>
<feature type="transmembrane region" description="Helical" evidence="13">
    <location>
        <begin position="179"/>
        <end position="198"/>
    </location>
</feature>
<reference evidence="15 16" key="1">
    <citation type="submission" date="2021-02" db="EMBL/GenBank/DDBJ databases">
        <title>Porcisia hertigi Genome sequencing and assembly.</title>
        <authorList>
            <person name="Almutairi H."/>
            <person name="Gatherer D."/>
        </authorList>
    </citation>
    <scope>NUCLEOTIDE SEQUENCE [LARGE SCALE GENOMIC DNA]</scope>
    <source>
        <strain evidence="15 16">C119</strain>
    </source>
</reference>
<dbReference type="Proteomes" id="UP000674318">
    <property type="component" value="Chromosome 17"/>
</dbReference>
<dbReference type="RefSeq" id="XP_067758165.1">
    <property type="nucleotide sequence ID" value="XM_067901490.1"/>
</dbReference>
<dbReference type="GeneID" id="94291567"/>
<keyword evidence="3" id="KW-0109">Calcium transport</keyword>
<keyword evidence="2" id="KW-0813">Transport</keyword>
<evidence type="ECO:0000256" key="2">
    <source>
        <dbReference type="ARBA" id="ARBA00022448"/>
    </source>
</evidence>
<dbReference type="PANTHER" id="PTHR45628:SF7">
    <property type="entry name" value="VOLTAGE-DEPENDENT CALCIUM CHANNEL TYPE A SUBUNIT ALPHA-1"/>
    <property type="match status" value="1"/>
</dbReference>
<keyword evidence="7" id="KW-0851">Voltage-gated channel</keyword>
<keyword evidence="16" id="KW-1185">Reference proteome</keyword>
<feature type="transmembrane region" description="Helical" evidence="13">
    <location>
        <begin position="1038"/>
        <end position="1063"/>
    </location>
</feature>
<dbReference type="GO" id="GO:0008331">
    <property type="term" value="F:high voltage-gated calcium channel activity"/>
    <property type="evidence" value="ECO:0007669"/>
    <property type="project" value="TreeGrafter"/>
</dbReference>
<feature type="transmembrane region" description="Helical" evidence="13">
    <location>
        <begin position="302"/>
        <end position="327"/>
    </location>
</feature>
<evidence type="ECO:0000259" key="14">
    <source>
        <dbReference type="Pfam" id="PF00520"/>
    </source>
</evidence>
<keyword evidence="12" id="KW-0407">Ion channel</keyword>
<feature type="transmembrane region" description="Helical" evidence="13">
    <location>
        <begin position="467"/>
        <end position="488"/>
    </location>
</feature>
<evidence type="ECO:0000256" key="1">
    <source>
        <dbReference type="ARBA" id="ARBA00004141"/>
    </source>
</evidence>
<dbReference type="GO" id="GO:0005891">
    <property type="term" value="C:voltage-gated calcium channel complex"/>
    <property type="evidence" value="ECO:0007669"/>
    <property type="project" value="TreeGrafter"/>
</dbReference>
<feature type="transmembrane region" description="Helical" evidence="13">
    <location>
        <begin position="870"/>
        <end position="891"/>
    </location>
</feature>
<feature type="transmembrane region" description="Helical" evidence="13">
    <location>
        <begin position="1325"/>
        <end position="1358"/>
    </location>
</feature>
<feature type="transmembrane region" description="Helical" evidence="13">
    <location>
        <begin position="659"/>
        <end position="683"/>
    </location>
</feature>
<feature type="transmembrane region" description="Helical" evidence="13">
    <location>
        <begin position="1159"/>
        <end position="1182"/>
    </location>
</feature>
<dbReference type="SUPFAM" id="SSF81324">
    <property type="entry name" value="Voltage-gated potassium channels"/>
    <property type="match status" value="3"/>
</dbReference>
<keyword evidence="11" id="KW-0325">Glycoprotein</keyword>
<accession>A0A836IBL2</accession>
<feature type="transmembrane region" description="Helical" evidence="13">
    <location>
        <begin position="1240"/>
        <end position="1263"/>
    </location>
</feature>